<dbReference type="RefSeq" id="XP_024329951.1">
    <property type="nucleotide sequence ID" value="XM_024473502.1"/>
</dbReference>
<dbReference type="VEuPathDB" id="MicrosporidiaDB:AAJ76_1000007056"/>
<comment type="caution">
    <text evidence="1">The sequence shown here is derived from an EMBL/GenBank/DDBJ whole genome shotgun (WGS) entry which is preliminary data.</text>
</comment>
<sequence>MEKGGKQPKPKEDIILKILKKGLMKSITEIRLAICGKKKFIKTLYDKVKGKCNR</sequence>
<accession>A0A0F9Z8L2</accession>
<protein>
    <submittedName>
        <fullName evidence="1">Uncharacterized protein</fullName>
    </submittedName>
</protein>
<keyword evidence="2" id="KW-1185">Reference proteome</keyword>
<reference evidence="1 2" key="1">
    <citation type="journal article" date="2015" name="Environ. Microbiol.">
        <title>Genome analyses suggest the presence of polyploidy and recent human-driven expansions in eight global populations of the honeybee pathogen Nosema ceranae.</title>
        <authorList>
            <person name="Pelin A."/>
            <person name="Selman M."/>
            <person name="Aris-Brosou S."/>
            <person name="Farinelli L."/>
            <person name="Corradi N."/>
        </authorList>
    </citation>
    <scope>NUCLEOTIDE SEQUENCE [LARGE SCALE GENOMIC DNA]</scope>
    <source>
        <strain evidence="1 2">PA08 1199</strain>
    </source>
</reference>
<dbReference type="Proteomes" id="UP000034350">
    <property type="component" value="Unassembled WGS sequence"/>
</dbReference>
<dbReference type="AlphaFoldDB" id="A0A0F9Z8L2"/>
<name>A0A0F9Z8L2_9MICR</name>
<organism evidence="1 2">
    <name type="scientific">Vairimorpha ceranae</name>
    <dbReference type="NCBI Taxonomy" id="40302"/>
    <lineage>
        <taxon>Eukaryota</taxon>
        <taxon>Fungi</taxon>
        <taxon>Fungi incertae sedis</taxon>
        <taxon>Microsporidia</taxon>
        <taxon>Nosematidae</taxon>
        <taxon>Vairimorpha</taxon>
    </lineage>
</organism>
<evidence type="ECO:0000313" key="1">
    <source>
        <dbReference type="EMBL" id="KKO74209.1"/>
    </source>
</evidence>
<proteinExistence type="predicted"/>
<dbReference type="EMBL" id="JPQZ01000100">
    <property type="protein sequence ID" value="KKO74209.1"/>
    <property type="molecule type" value="Genomic_DNA"/>
</dbReference>
<evidence type="ECO:0000313" key="2">
    <source>
        <dbReference type="Proteomes" id="UP000034350"/>
    </source>
</evidence>
<dbReference type="GeneID" id="36318396"/>
<gene>
    <name evidence="1" type="ORF">AAJ76_1000007056</name>
</gene>